<dbReference type="Proteomes" id="UP000437736">
    <property type="component" value="Unassembled WGS sequence"/>
</dbReference>
<feature type="transmembrane region" description="Helical" evidence="7">
    <location>
        <begin position="158"/>
        <end position="176"/>
    </location>
</feature>
<evidence type="ECO:0000256" key="3">
    <source>
        <dbReference type="ARBA" id="ARBA00022692"/>
    </source>
</evidence>
<feature type="transmembrane region" description="Helical" evidence="7">
    <location>
        <begin position="226"/>
        <end position="252"/>
    </location>
</feature>
<dbReference type="InterPro" id="IPR002293">
    <property type="entry name" value="AA/rel_permease1"/>
</dbReference>
<feature type="transmembrane region" description="Helical" evidence="7">
    <location>
        <begin position="12"/>
        <end position="37"/>
    </location>
</feature>
<evidence type="ECO:0000313" key="9">
    <source>
        <dbReference type="Proteomes" id="UP000437736"/>
    </source>
</evidence>
<gene>
    <name evidence="8" type="ORF">GHK86_08680</name>
</gene>
<evidence type="ECO:0000256" key="7">
    <source>
        <dbReference type="SAM" id="Phobius"/>
    </source>
</evidence>
<reference evidence="8 9" key="1">
    <citation type="submission" date="2019-11" db="EMBL/GenBank/DDBJ databases">
        <title>Acidiferrimicrobium australis gen. nov., sp. nov., an acidophilic and obligately heterotrophic, member of the Actinobacteria that catalyses dissimilatory oxido- reduction of iron isolated from metal-rich acidic water in Chile.</title>
        <authorList>
            <person name="Gonzalez D."/>
            <person name="Huber K."/>
            <person name="Hedrich S."/>
            <person name="Rojas-Villalobos C."/>
            <person name="Quatrini R."/>
            <person name="Dinamarca M.A."/>
            <person name="Schwarz A."/>
            <person name="Canales C."/>
            <person name="Nancucheo I."/>
        </authorList>
    </citation>
    <scope>NUCLEOTIDE SEQUENCE [LARGE SCALE GENOMIC DNA]</scope>
    <source>
        <strain evidence="8 9">USS-CCA1</strain>
    </source>
</reference>
<feature type="transmembrane region" description="Helical" evidence="7">
    <location>
        <begin position="352"/>
        <end position="372"/>
    </location>
</feature>
<evidence type="ECO:0000256" key="4">
    <source>
        <dbReference type="ARBA" id="ARBA00022989"/>
    </source>
</evidence>
<accession>A0ABW9QTB7</accession>
<evidence type="ECO:0000256" key="6">
    <source>
        <dbReference type="SAM" id="MobiDB-lite"/>
    </source>
</evidence>
<feature type="transmembrane region" description="Helical" evidence="7">
    <location>
        <begin position="393"/>
        <end position="412"/>
    </location>
</feature>
<sequence>MSTRNDAKARALGIPSATGLVIGSIVGTGVFTMPAVLAGAGTMSLLVLGVIAVGAMVLAVLFGQLTKRIPNADGGLYAYSRHEFGDFAGYLTGWCYWVQSWAGNAAIVASWVFYVDALFGWKPSGLGNWGIALVGLWIPAVINLLGVRQVAWFQNISVVLKFLPLLFIGLVGWFFVSSGRFGAFNMSGGSLYAGIGIAAGVALFSFIGVEAAAMTAKRVRDPERNVGVASLLGTGLSAVLYLLTSAAVMGLVPHTALVATGSPFVNAFDAMFPGTPWAGKFIAAVAVVSGIGALNGWTLLITETSRAIAQDDLFPRPFAWEDRNHTAWFGILVGTLLPSLLMLWRYEASTGLTVFTYLVDLTVVTVAIPYFMSALAQLTYLVSTRRRVQGWALARDLMVSAVSVLFAMWVTFAAGYQAVYQALVVLLAGLILYAFLNARRQRLGEAPTPVDAAVPAAGAAVSGRNGAHDGRAALAPRRAGR</sequence>
<feature type="transmembrane region" description="Helical" evidence="7">
    <location>
        <begin position="43"/>
        <end position="66"/>
    </location>
</feature>
<feature type="transmembrane region" description="Helical" evidence="7">
    <location>
        <begin position="326"/>
        <end position="346"/>
    </location>
</feature>
<comment type="subcellular location">
    <subcellularLocation>
        <location evidence="1">Cell membrane</location>
        <topology evidence="1">Multi-pass membrane protein</topology>
    </subcellularLocation>
</comment>
<protein>
    <submittedName>
        <fullName evidence="8">Amino acid permease</fullName>
    </submittedName>
</protein>
<feature type="transmembrane region" description="Helical" evidence="7">
    <location>
        <begin position="281"/>
        <end position="300"/>
    </location>
</feature>
<keyword evidence="2" id="KW-1003">Cell membrane</keyword>
<dbReference type="PANTHER" id="PTHR42770">
    <property type="entry name" value="AMINO ACID TRANSPORTER-RELATED"/>
    <property type="match status" value="1"/>
</dbReference>
<evidence type="ECO:0000256" key="2">
    <source>
        <dbReference type="ARBA" id="ARBA00022475"/>
    </source>
</evidence>
<evidence type="ECO:0000256" key="1">
    <source>
        <dbReference type="ARBA" id="ARBA00004651"/>
    </source>
</evidence>
<feature type="compositionally biased region" description="Low complexity" evidence="6">
    <location>
        <begin position="472"/>
        <end position="481"/>
    </location>
</feature>
<feature type="transmembrane region" description="Helical" evidence="7">
    <location>
        <begin position="418"/>
        <end position="436"/>
    </location>
</feature>
<keyword evidence="3 7" id="KW-0812">Transmembrane</keyword>
<evidence type="ECO:0000313" key="8">
    <source>
        <dbReference type="EMBL" id="MST32795.1"/>
    </source>
</evidence>
<organism evidence="8 9">
    <name type="scientific">Acidiferrimicrobium australe</name>
    <dbReference type="NCBI Taxonomy" id="2664430"/>
    <lineage>
        <taxon>Bacteria</taxon>
        <taxon>Bacillati</taxon>
        <taxon>Actinomycetota</taxon>
        <taxon>Acidimicrobiia</taxon>
        <taxon>Acidimicrobiales</taxon>
        <taxon>Acidimicrobiaceae</taxon>
        <taxon>Acidiferrimicrobium</taxon>
    </lineage>
</organism>
<name>A0ABW9QTB7_9ACTN</name>
<proteinExistence type="predicted"/>
<comment type="caution">
    <text evidence="8">The sequence shown here is derived from an EMBL/GenBank/DDBJ whole genome shotgun (WGS) entry which is preliminary data.</text>
</comment>
<feature type="region of interest" description="Disordered" evidence="6">
    <location>
        <begin position="461"/>
        <end position="481"/>
    </location>
</feature>
<dbReference type="PANTHER" id="PTHR42770:SF18">
    <property type="entry name" value="ARGININE_AGMATINE ANTIPORTER"/>
    <property type="match status" value="1"/>
</dbReference>
<keyword evidence="5 7" id="KW-0472">Membrane</keyword>
<keyword evidence="4 7" id="KW-1133">Transmembrane helix</keyword>
<evidence type="ECO:0000256" key="5">
    <source>
        <dbReference type="ARBA" id="ARBA00023136"/>
    </source>
</evidence>
<dbReference type="EMBL" id="WJHE01000391">
    <property type="protein sequence ID" value="MST32795.1"/>
    <property type="molecule type" value="Genomic_DNA"/>
</dbReference>
<dbReference type="PIRSF" id="PIRSF006060">
    <property type="entry name" value="AA_transporter"/>
    <property type="match status" value="1"/>
</dbReference>
<dbReference type="Pfam" id="PF13520">
    <property type="entry name" value="AA_permease_2"/>
    <property type="match status" value="1"/>
</dbReference>
<dbReference type="Gene3D" id="1.20.1740.10">
    <property type="entry name" value="Amino acid/polyamine transporter I"/>
    <property type="match status" value="1"/>
</dbReference>
<feature type="transmembrane region" description="Helical" evidence="7">
    <location>
        <begin position="191"/>
        <end position="214"/>
    </location>
</feature>
<keyword evidence="9" id="KW-1185">Reference proteome</keyword>
<dbReference type="InterPro" id="IPR050367">
    <property type="entry name" value="APC_superfamily"/>
</dbReference>
<feature type="transmembrane region" description="Helical" evidence="7">
    <location>
        <begin position="87"/>
        <end position="114"/>
    </location>
</feature>
<feature type="transmembrane region" description="Helical" evidence="7">
    <location>
        <begin position="126"/>
        <end position="146"/>
    </location>
</feature>